<keyword evidence="1" id="KW-1133">Transmembrane helix</keyword>
<evidence type="ECO:0000256" key="1">
    <source>
        <dbReference type="SAM" id="Phobius"/>
    </source>
</evidence>
<comment type="caution">
    <text evidence="2">The sequence shown here is derived from an EMBL/GenBank/DDBJ whole genome shotgun (WGS) entry which is preliminary data.</text>
</comment>
<keyword evidence="1" id="KW-0472">Membrane</keyword>
<dbReference type="Proteomes" id="UP000272238">
    <property type="component" value="Unassembled WGS sequence"/>
</dbReference>
<protein>
    <submittedName>
        <fullName evidence="2">Uncharacterized protein</fullName>
    </submittedName>
</protein>
<sequence>MPATPNKAEVFFWKRQSVLSGSLAQLTSGSIFGCDIQWIDETQYRAVGAKEYSFSKPAFDIWVFLVKHYNDFKDYNEQFSSKKEKQKINQFVLDIMAFKEQMEEYLRKKDKDEVDKLQKEEKLVYQEYQQLSDGDFKNVYLLFNDIYYSSLQHSDRIVAKLKMNYMEQVNKEIDRVLKQIYDVSEPDDITKRAELYIVDVKSNFTLFAHFLFTLLLKICFSYFSYDDFPHLLYHE</sequence>
<evidence type="ECO:0000313" key="2">
    <source>
        <dbReference type="EMBL" id="RKQ12137.1"/>
    </source>
</evidence>
<dbReference type="EMBL" id="RBZN01000090">
    <property type="protein sequence ID" value="RKQ12137.1"/>
    <property type="molecule type" value="Genomic_DNA"/>
</dbReference>
<name>A0A494YRW6_9BACL</name>
<proteinExistence type="predicted"/>
<evidence type="ECO:0000313" key="3">
    <source>
        <dbReference type="Proteomes" id="UP000272238"/>
    </source>
</evidence>
<keyword evidence="1" id="KW-0812">Transmembrane</keyword>
<dbReference type="PROSITE" id="PS51257">
    <property type="entry name" value="PROKAR_LIPOPROTEIN"/>
    <property type="match status" value="1"/>
</dbReference>
<gene>
    <name evidence="2" type="ORF">D8M03_17170</name>
</gene>
<keyword evidence="3" id="KW-1185">Reference proteome</keyword>
<dbReference type="AlphaFoldDB" id="A0A494YRW6"/>
<organism evidence="2 3">
    <name type="scientific">Ureibacillus endophyticus</name>
    <dbReference type="NCBI Taxonomy" id="1978490"/>
    <lineage>
        <taxon>Bacteria</taxon>
        <taxon>Bacillati</taxon>
        <taxon>Bacillota</taxon>
        <taxon>Bacilli</taxon>
        <taxon>Bacillales</taxon>
        <taxon>Caryophanaceae</taxon>
        <taxon>Ureibacillus</taxon>
    </lineage>
</organism>
<reference evidence="2 3" key="1">
    <citation type="journal article" date="2016" name="Antonie Van Leeuwenhoek">
        <title>Lysinibacillus endophyticus sp. nov., an indole-3-acetic acid producing endophytic bacterium isolated from corn root (Zea mays cv. Xinken-5).</title>
        <authorList>
            <person name="Yu J."/>
            <person name="Guan X."/>
            <person name="Liu C."/>
            <person name="Xiang W."/>
            <person name="Yu Z."/>
            <person name="Liu X."/>
            <person name="Wang G."/>
        </authorList>
    </citation>
    <scope>NUCLEOTIDE SEQUENCE [LARGE SCALE GENOMIC DNA]</scope>
    <source>
        <strain evidence="2 3">DSM 100506</strain>
    </source>
</reference>
<feature type="transmembrane region" description="Helical" evidence="1">
    <location>
        <begin position="204"/>
        <end position="225"/>
    </location>
</feature>
<accession>A0A494YRW6</accession>